<dbReference type="EMBL" id="JAJJMB010015749">
    <property type="protein sequence ID" value="KAI3852513.1"/>
    <property type="molecule type" value="Genomic_DNA"/>
</dbReference>
<feature type="coiled-coil region" evidence="1">
    <location>
        <begin position="727"/>
        <end position="761"/>
    </location>
</feature>
<feature type="coiled-coil region" evidence="1">
    <location>
        <begin position="499"/>
        <end position="666"/>
    </location>
</feature>
<accession>A0AAD4X6E5</accession>
<dbReference type="PANTHER" id="PTHR33883:SF10">
    <property type="entry name" value="WPP DOMAIN-ASSOCIATED PROTEIN"/>
    <property type="match status" value="1"/>
</dbReference>
<sequence>MLLNESGNTPWRLIKWLISKGMDKNHVPDTTGRSPFLFYSQVLVIFCANPMETSGVFEDTKISDVIVESFNDESMQFDISKASENPGDDLLEDLDSYLEVINDRLTVSRMVNESVTKGIVSAVKEEAKQTLCEWKQEQEFREECETLVIQSSLKSLQDQFETKLQEERSLIHRNPGNKQLMKTNELLSLREELDAISRSLSSYESGSLFSHGLLEGGEESKKKDRLYKKVQNLGTPNSITERNGKHEEANRSRLETMDPVLLKNMSKEELLKFCKTEMANTKRNDETIIQEITEKYYSLRREILNSCDPSSPLRREKEFDSLRKKIPEVISKLDSILVESEKLPVACDNTENVHELNNKLTTLLSENCQLKDLLSNKKKEAKDLSSQVSDLVNKMSNHSLAEANLLNQIRKLKSEVEDTRIEFSLREEIHKCVIQDLNCKIKHAEDLLMESIPMQDLSEIVLMEAAKDPKGTIEYGVEDSDMGSVIMQEISAIIFMEAIKDAQLTVDLLKMEHERANENRVSLETLLLENDKALTIQSKENEQLKQELVLLSASVEEKEKMALEAESRMMKEKEQFELICQELNTLRDRVSRGNILISESNKMSDQMKNQLEEASHQIRLYEKQVTSLDQKLTLAVNDLKDANEERRQLRENVKQKQNIISSLEEREIEQKKQTESILITVQRFSKVLSDFEQRASDKVEKNNLRLENLHLHCRPLFHKSKSFKGLELIYKQKLERKKSDLRKAEEEVDLLGDEVDALLGVLEKIYIALDHYSPVLQHYPGIMEILKLAVTASETYFCLKKEGNVGLEPMKPIQRSGQSGSVSGACFSSFHFGKFCAPPELVCPSQSIFYPKLGYSFVFT</sequence>
<proteinExistence type="predicted"/>
<comment type="caution">
    <text evidence="2">The sequence shown here is derived from an EMBL/GenBank/DDBJ whole genome shotgun (WGS) entry which is preliminary data.</text>
</comment>
<dbReference type="Proteomes" id="UP001202328">
    <property type="component" value="Unassembled WGS sequence"/>
</dbReference>
<dbReference type="AlphaFoldDB" id="A0AAD4X6E5"/>
<evidence type="ECO:0000313" key="3">
    <source>
        <dbReference type="Proteomes" id="UP001202328"/>
    </source>
</evidence>
<evidence type="ECO:0000256" key="1">
    <source>
        <dbReference type="SAM" id="Coils"/>
    </source>
</evidence>
<evidence type="ECO:0008006" key="4">
    <source>
        <dbReference type="Google" id="ProtNLM"/>
    </source>
</evidence>
<evidence type="ECO:0000313" key="2">
    <source>
        <dbReference type="EMBL" id="KAI3852513.1"/>
    </source>
</evidence>
<protein>
    <recommendedName>
        <fullName evidence="4">WPP domain-associated protein</fullName>
    </recommendedName>
</protein>
<keyword evidence="1" id="KW-0175">Coiled coil</keyword>
<dbReference type="PANTHER" id="PTHR33883">
    <property type="entry name" value="WPP DOMAIN-ASSOCIATED PROTEIN"/>
    <property type="match status" value="1"/>
</dbReference>
<gene>
    <name evidence="2" type="ORF">MKW98_001402</name>
</gene>
<dbReference type="InterPro" id="IPR037490">
    <property type="entry name" value="WAP"/>
</dbReference>
<feature type="coiled-coil region" evidence="1">
    <location>
        <begin position="374"/>
        <end position="422"/>
    </location>
</feature>
<keyword evidence="3" id="KW-1185">Reference proteome</keyword>
<organism evidence="2 3">
    <name type="scientific">Papaver atlanticum</name>
    <dbReference type="NCBI Taxonomy" id="357466"/>
    <lineage>
        <taxon>Eukaryota</taxon>
        <taxon>Viridiplantae</taxon>
        <taxon>Streptophyta</taxon>
        <taxon>Embryophyta</taxon>
        <taxon>Tracheophyta</taxon>
        <taxon>Spermatophyta</taxon>
        <taxon>Magnoliopsida</taxon>
        <taxon>Ranunculales</taxon>
        <taxon>Papaveraceae</taxon>
        <taxon>Papaveroideae</taxon>
        <taxon>Papaver</taxon>
    </lineage>
</organism>
<reference evidence="2" key="1">
    <citation type="submission" date="2022-04" db="EMBL/GenBank/DDBJ databases">
        <title>A functionally conserved STORR gene fusion in Papaver species that diverged 16.8 million years ago.</title>
        <authorList>
            <person name="Catania T."/>
        </authorList>
    </citation>
    <scope>NUCLEOTIDE SEQUENCE</scope>
    <source>
        <strain evidence="2">S-188037</strain>
    </source>
</reference>
<name>A0AAD4X6E5_9MAGN</name>